<keyword evidence="5" id="KW-0496">Mitochondrion</keyword>
<feature type="compositionally biased region" description="Basic and acidic residues" evidence="9">
    <location>
        <begin position="12"/>
        <end position="36"/>
    </location>
</feature>
<dbReference type="Pfam" id="PF02812">
    <property type="entry name" value="ELFV_dehydrog_N"/>
    <property type="match status" value="1"/>
</dbReference>
<dbReference type="SUPFAM" id="SSF51735">
    <property type="entry name" value="NAD(P)-binding Rossmann-fold domains"/>
    <property type="match status" value="1"/>
</dbReference>
<dbReference type="InterPro" id="IPR006097">
    <property type="entry name" value="Glu/Leu/Phe/Val/Trp_DH_dimer"/>
</dbReference>
<evidence type="ECO:0000313" key="11">
    <source>
        <dbReference type="EMBL" id="KHN82817.1"/>
    </source>
</evidence>
<evidence type="ECO:0000256" key="2">
    <source>
        <dbReference type="ARBA" id="ARBA00006382"/>
    </source>
</evidence>
<dbReference type="FunFam" id="3.40.50.720:FF:000100">
    <property type="entry name" value="Glutamate dehydrogenase 1, mitochondrial"/>
    <property type="match status" value="1"/>
</dbReference>
<dbReference type="OMA" id="RNDRSWE"/>
<comment type="similarity">
    <text evidence="2 8">Belongs to the Glu/Leu/Phe/Val dehydrogenases family.</text>
</comment>
<feature type="domain" description="Glutamate/phenylalanine/leucine/valine/L-tryptophan dehydrogenase C-terminal" evidence="10">
    <location>
        <begin position="316"/>
        <end position="584"/>
    </location>
</feature>
<dbReference type="SUPFAM" id="SSF53223">
    <property type="entry name" value="Aminoacid dehydrogenase-like, N-terminal domain"/>
    <property type="match status" value="1"/>
</dbReference>
<accession>A0A0B2VN12</accession>
<dbReference type="GO" id="GO:0005739">
    <property type="term" value="C:mitochondrion"/>
    <property type="evidence" value="ECO:0007669"/>
    <property type="project" value="UniProtKB-SubCell"/>
</dbReference>
<feature type="region of interest" description="Disordered" evidence="9">
    <location>
        <begin position="1"/>
        <end position="46"/>
    </location>
</feature>
<organism evidence="11 12">
    <name type="scientific">Toxocara canis</name>
    <name type="common">Canine roundworm</name>
    <dbReference type="NCBI Taxonomy" id="6265"/>
    <lineage>
        <taxon>Eukaryota</taxon>
        <taxon>Metazoa</taxon>
        <taxon>Ecdysozoa</taxon>
        <taxon>Nematoda</taxon>
        <taxon>Chromadorea</taxon>
        <taxon>Rhabditida</taxon>
        <taxon>Spirurina</taxon>
        <taxon>Ascaridomorpha</taxon>
        <taxon>Ascaridoidea</taxon>
        <taxon>Toxocaridae</taxon>
        <taxon>Toxocara</taxon>
    </lineage>
</organism>
<evidence type="ECO:0000256" key="8">
    <source>
        <dbReference type="RuleBase" id="RU004417"/>
    </source>
</evidence>
<dbReference type="PANTHER" id="PTHR11606:SF13">
    <property type="entry name" value="GLUTAMATE DEHYDROGENASE 1, MITOCHONDRIAL"/>
    <property type="match status" value="1"/>
</dbReference>
<gene>
    <name evidence="11" type="primary">GLUD2</name>
    <name evidence="11" type="ORF">Tcan_03811</name>
</gene>
<dbReference type="InterPro" id="IPR046346">
    <property type="entry name" value="Aminoacid_DH-like_N_sf"/>
</dbReference>
<dbReference type="Gene3D" id="3.40.50.720">
    <property type="entry name" value="NAD(P)-binding Rossmann-like Domain"/>
    <property type="match status" value="1"/>
</dbReference>
<dbReference type="InterPro" id="IPR036291">
    <property type="entry name" value="NAD(P)-bd_dom_sf"/>
</dbReference>
<evidence type="ECO:0000259" key="10">
    <source>
        <dbReference type="SMART" id="SM00839"/>
    </source>
</evidence>
<dbReference type="Gene3D" id="3.40.50.10860">
    <property type="entry name" value="Leucine Dehydrogenase, chain A, domain 1"/>
    <property type="match status" value="1"/>
</dbReference>
<comment type="catalytic activity">
    <reaction evidence="7">
        <text>L-glutamate + NADP(+) + H2O = 2-oxoglutarate + NH4(+) + NADPH + H(+)</text>
        <dbReference type="Rhea" id="RHEA:11612"/>
        <dbReference type="ChEBI" id="CHEBI:15377"/>
        <dbReference type="ChEBI" id="CHEBI:15378"/>
        <dbReference type="ChEBI" id="CHEBI:16810"/>
        <dbReference type="ChEBI" id="CHEBI:28938"/>
        <dbReference type="ChEBI" id="CHEBI:29985"/>
        <dbReference type="ChEBI" id="CHEBI:57783"/>
        <dbReference type="ChEBI" id="CHEBI:58349"/>
        <dbReference type="EC" id="1.4.1.3"/>
    </reaction>
</comment>
<dbReference type="InterPro" id="IPR033524">
    <property type="entry name" value="Glu/Leu/Phe/Val_DH_AS"/>
</dbReference>
<dbReference type="GO" id="GO:0004352">
    <property type="term" value="F:glutamate dehydrogenase (NAD+) activity"/>
    <property type="evidence" value="ECO:0007669"/>
    <property type="project" value="TreeGrafter"/>
</dbReference>
<dbReference type="AlphaFoldDB" id="A0A0B2VN12"/>
<dbReference type="PRINTS" id="PR00082">
    <property type="entry name" value="GLFDHDRGNASE"/>
</dbReference>
<evidence type="ECO:0000256" key="3">
    <source>
        <dbReference type="ARBA" id="ARBA00012889"/>
    </source>
</evidence>
<dbReference type="EMBL" id="JPKZ01001301">
    <property type="protein sequence ID" value="KHN82817.1"/>
    <property type="molecule type" value="Genomic_DNA"/>
</dbReference>
<keyword evidence="4 8" id="KW-0560">Oxidoreductase</keyword>
<comment type="subcellular location">
    <subcellularLocation>
        <location evidence="1">Mitochondrion</location>
    </subcellularLocation>
</comment>
<sequence length="605" mass="66612">MQHSLIFCLPEEQEKDKKNNTKESKDIPTKGQDKQATRNAQNEMADGAAKAIEGLLFLSEKSFKSNKEDRAEPQFNSDKKAYHEDRVKEAFKSINKASQHANTLNGQLLSQQMARTLASGECIDPVSQAHDALKPIDEQLDPSFFKDEKRNLVNGILNVIKPVGKVLYLTFPIRRDNGQYEMIEAWRAQHSEHRLPCKGGVRFADNITQDEVKALSALMTYKCAVVDVPFGGSKGGVKIDPKKYSERELKKITRRMTIEMAKKGFLGPGIDVPAPDMGTGEREMAWIADTYRQTIGHLDKESSACVTGKPIISGGIHGRTAATGRGVWRGLEAFLNNEEYMTKVGLTTGIKGKKFIIQGFGNVGTHTMIFLVKAGAICIDLQEWDCSLQNPDGIDPGFPGAQPFEPFREMMYQPCDIFVPAACEKVIYKGNAAKLQAKVIAEAANGPTTPAADKILMAKGNCLVLPDMFMNTGGVTVSFFEWLKNLNHVSYGKLSFKHENDLSTGLLESVQESLQRDLGKNVRIEPTKALKERAGEMSEEEIVIAGLKYSMQQAVQRSATGGARLAFELSRGPLQLRAASSRALVLRPALNSRLRTGTDSGNPTV</sequence>
<dbReference type="EC" id="1.4.1.3" evidence="3"/>
<comment type="catalytic activity">
    <reaction evidence="6">
        <text>L-glutamate + NAD(+) + H2O = 2-oxoglutarate + NH4(+) + NADH + H(+)</text>
        <dbReference type="Rhea" id="RHEA:15133"/>
        <dbReference type="ChEBI" id="CHEBI:15377"/>
        <dbReference type="ChEBI" id="CHEBI:15378"/>
        <dbReference type="ChEBI" id="CHEBI:16810"/>
        <dbReference type="ChEBI" id="CHEBI:28938"/>
        <dbReference type="ChEBI" id="CHEBI:29985"/>
        <dbReference type="ChEBI" id="CHEBI:57540"/>
        <dbReference type="ChEBI" id="CHEBI:57945"/>
        <dbReference type="EC" id="1.4.1.3"/>
    </reaction>
</comment>
<reference evidence="11 12" key="1">
    <citation type="submission" date="2014-11" db="EMBL/GenBank/DDBJ databases">
        <title>Genetic blueprint of the zoonotic pathogen Toxocara canis.</title>
        <authorList>
            <person name="Zhu X.-Q."/>
            <person name="Korhonen P.K."/>
            <person name="Cai H."/>
            <person name="Young N.D."/>
            <person name="Nejsum P."/>
            <person name="von Samson-Himmelstjerna G."/>
            <person name="Boag P.R."/>
            <person name="Tan P."/>
            <person name="Li Q."/>
            <person name="Min J."/>
            <person name="Yang Y."/>
            <person name="Wang X."/>
            <person name="Fang X."/>
            <person name="Hall R.S."/>
            <person name="Hofmann A."/>
            <person name="Sternberg P.W."/>
            <person name="Jex A.R."/>
            <person name="Gasser R.B."/>
        </authorList>
    </citation>
    <scope>NUCLEOTIDE SEQUENCE [LARGE SCALE GENOMIC DNA]</scope>
    <source>
        <strain evidence="11">PN_DK_2014</strain>
    </source>
</reference>
<dbReference type="PANTHER" id="PTHR11606">
    <property type="entry name" value="GLUTAMATE DEHYDROGENASE"/>
    <property type="match status" value="1"/>
</dbReference>
<keyword evidence="12" id="KW-1185">Reference proteome</keyword>
<dbReference type="STRING" id="6265.A0A0B2VN12"/>
<evidence type="ECO:0000313" key="12">
    <source>
        <dbReference type="Proteomes" id="UP000031036"/>
    </source>
</evidence>
<dbReference type="Proteomes" id="UP000031036">
    <property type="component" value="Unassembled WGS sequence"/>
</dbReference>
<evidence type="ECO:0000256" key="1">
    <source>
        <dbReference type="ARBA" id="ARBA00004173"/>
    </source>
</evidence>
<dbReference type="SMART" id="SM00839">
    <property type="entry name" value="ELFV_dehydrog"/>
    <property type="match status" value="1"/>
</dbReference>
<dbReference type="GO" id="GO:0006538">
    <property type="term" value="P:L-glutamate catabolic process"/>
    <property type="evidence" value="ECO:0007669"/>
    <property type="project" value="TreeGrafter"/>
</dbReference>
<dbReference type="PROSITE" id="PS00074">
    <property type="entry name" value="GLFV_DEHYDROGENASE"/>
    <property type="match status" value="1"/>
</dbReference>
<dbReference type="OrthoDB" id="6718861at2759"/>
<protein>
    <recommendedName>
        <fullName evidence="3">glutamate dehydrogenase [NAD(P)(+)]</fullName>
        <ecNumber evidence="3">1.4.1.3</ecNumber>
    </recommendedName>
</protein>
<comment type="caution">
    <text evidence="11">The sequence shown here is derived from an EMBL/GenBank/DDBJ whole genome shotgun (WGS) entry which is preliminary data.</text>
</comment>
<evidence type="ECO:0000256" key="7">
    <source>
        <dbReference type="ARBA" id="ARBA00048577"/>
    </source>
</evidence>
<evidence type="ECO:0000256" key="9">
    <source>
        <dbReference type="SAM" id="MobiDB-lite"/>
    </source>
</evidence>
<evidence type="ECO:0000256" key="5">
    <source>
        <dbReference type="ARBA" id="ARBA00023128"/>
    </source>
</evidence>
<proteinExistence type="inferred from homology"/>
<dbReference type="InterPro" id="IPR006095">
    <property type="entry name" value="Glu/Leu/Phe/Val/Trp_DH"/>
</dbReference>
<name>A0A0B2VN12_TOXCA</name>
<evidence type="ECO:0000256" key="4">
    <source>
        <dbReference type="ARBA" id="ARBA00023002"/>
    </source>
</evidence>
<dbReference type="InterPro" id="IPR006096">
    <property type="entry name" value="Glu/Leu/Phe/Val/Trp_DH_C"/>
</dbReference>
<dbReference type="Pfam" id="PF00208">
    <property type="entry name" value="ELFV_dehydrog"/>
    <property type="match status" value="2"/>
</dbReference>
<evidence type="ECO:0000256" key="6">
    <source>
        <dbReference type="ARBA" id="ARBA00047867"/>
    </source>
</evidence>